<evidence type="ECO:0000313" key="10">
    <source>
        <dbReference type="Proteomes" id="UP000051952"/>
    </source>
</evidence>
<dbReference type="GO" id="GO:0000139">
    <property type="term" value="C:Golgi membrane"/>
    <property type="evidence" value="ECO:0007669"/>
    <property type="project" value="UniProtKB-SubCell"/>
</dbReference>
<dbReference type="PANTHER" id="PTHR12822:SF2">
    <property type="entry name" value="PROTEIN YIPF"/>
    <property type="match status" value="1"/>
</dbReference>
<evidence type="ECO:0000256" key="3">
    <source>
        <dbReference type="ARBA" id="ARBA00022692"/>
    </source>
</evidence>
<feature type="transmembrane region" description="Helical" evidence="6">
    <location>
        <begin position="301"/>
        <end position="325"/>
    </location>
</feature>
<dbReference type="Pfam" id="PF04893">
    <property type="entry name" value="Yip1"/>
    <property type="match status" value="1"/>
</dbReference>
<organism evidence="9 10">
    <name type="scientific">Bodo saltans</name>
    <name type="common">Flagellated protozoan</name>
    <dbReference type="NCBI Taxonomy" id="75058"/>
    <lineage>
        <taxon>Eukaryota</taxon>
        <taxon>Discoba</taxon>
        <taxon>Euglenozoa</taxon>
        <taxon>Kinetoplastea</taxon>
        <taxon>Metakinetoplastina</taxon>
        <taxon>Eubodonida</taxon>
        <taxon>Bodonidae</taxon>
        <taxon>Bodo</taxon>
    </lineage>
</organism>
<dbReference type="AlphaFoldDB" id="A0A0S4JRK9"/>
<feature type="compositionally biased region" description="Pro residues" evidence="7">
    <location>
        <begin position="20"/>
        <end position="37"/>
    </location>
</feature>
<evidence type="ECO:0000256" key="5">
    <source>
        <dbReference type="ARBA" id="ARBA00023136"/>
    </source>
</evidence>
<keyword evidence="4 6" id="KW-1133">Transmembrane helix</keyword>
<feature type="region of interest" description="Disordered" evidence="7">
    <location>
        <begin position="1"/>
        <end position="82"/>
    </location>
</feature>
<comment type="caution">
    <text evidence="6">Lacks conserved residue(s) required for the propagation of feature annotation.</text>
</comment>
<name>A0A0S4JRK9_BODSA</name>
<dbReference type="GO" id="GO:0016192">
    <property type="term" value="P:vesicle-mediated transport"/>
    <property type="evidence" value="ECO:0007669"/>
    <property type="project" value="InterPro"/>
</dbReference>
<dbReference type="InterPro" id="IPR006977">
    <property type="entry name" value="Yip1_dom"/>
</dbReference>
<evidence type="ECO:0000256" key="1">
    <source>
        <dbReference type="ARBA" id="ARBA00004141"/>
    </source>
</evidence>
<evidence type="ECO:0000313" key="9">
    <source>
        <dbReference type="EMBL" id="CUG94155.1"/>
    </source>
</evidence>
<dbReference type="GO" id="GO:0031267">
    <property type="term" value="F:small GTPase binding"/>
    <property type="evidence" value="ECO:0007669"/>
    <property type="project" value="InterPro"/>
</dbReference>
<proteinExistence type="inferred from homology"/>
<evidence type="ECO:0000256" key="2">
    <source>
        <dbReference type="ARBA" id="ARBA00010596"/>
    </source>
</evidence>
<feature type="transmembrane region" description="Helical" evidence="6">
    <location>
        <begin position="204"/>
        <end position="233"/>
    </location>
</feature>
<evidence type="ECO:0000256" key="6">
    <source>
        <dbReference type="RuleBase" id="RU361264"/>
    </source>
</evidence>
<dbReference type="InterPro" id="IPR039765">
    <property type="entry name" value="Yip5/YIPF1/YIPF2"/>
</dbReference>
<keyword evidence="3 6" id="KW-0812">Transmembrane</keyword>
<feature type="transmembrane region" description="Helical" evidence="6">
    <location>
        <begin position="273"/>
        <end position="294"/>
    </location>
</feature>
<feature type="transmembrane region" description="Helical" evidence="6">
    <location>
        <begin position="245"/>
        <end position="267"/>
    </location>
</feature>
<comment type="subcellular location">
    <subcellularLocation>
        <location evidence="6">Golgi apparatus membrane</location>
        <topology evidence="6">Multi-pass membrane protein</topology>
    </subcellularLocation>
    <subcellularLocation>
        <location evidence="1">Membrane</location>
        <topology evidence="1">Multi-pass membrane protein</topology>
    </subcellularLocation>
</comment>
<keyword evidence="10" id="KW-1185">Reference proteome</keyword>
<accession>A0A0S4JRK9</accession>
<gene>
    <name evidence="9" type="ORF">BSAL_46770</name>
</gene>
<dbReference type="OrthoDB" id="10256463at2759"/>
<feature type="compositionally biased region" description="Low complexity" evidence="7">
    <location>
        <begin position="63"/>
        <end position="74"/>
    </location>
</feature>
<comment type="similarity">
    <text evidence="2 6">Belongs to the YIP1 family.</text>
</comment>
<protein>
    <recommendedName>
        <fullName evidence="6">Protein YIPF</fullName>
    </recommendedName>
</protein>
<evidence type="ECO:0000256" key="4">
    <source>
        <dbReference type="ARBA" id="ARBA00022989"/>
    </source>
</evidence>
<dbReference type="PANTHER" id="PTHR12822">
    <property type="entry name" value="PROTEIN YIPF"/>
    <property type="match status" value="1"/>
</dbReference>
<evidence type="ECO:0000256" key="7">
    <source>
        <dbReference type="SAM" id="MobiDB-lite"/>
    </source>
</evidence>
<feature type="domain" description="Yip1" evidence="8">
    <location>
        <begin position="154"/>
        <end position="318"/>
    </location>
</feature>
<keyword evidence="5 6" id="KW-0472">Membrane</keyword>
<dbReference type="Proteomes" id="UP000051952">
    <property type="component" value="Unassembled WGS sequence"/>
</dbReference>
<reference evidence="10" key="1">
    <citation type="submission" date="2015-09" db="EMBL/GenBank/DDBJ databases">
        <authorList>
            <consortium name="Pathogen Informatics"/>
        </authorList>
    </citation>
    <scope>NUCLEOTIDE SEQUENCE [LARGE SCALE GENOMIC DNA]</scope>
    <source>
        <strain evidence="10">Lake Konstanz</strain>
    </source>
</reference>
<dbReference type="VEuPathDB" id="TriTrypDB:BSAL_46770"/>
<dbReference type="OMA" id="PIWISVT"/>
<dbReference type="EMBL" id="CYKH01002221">
    <property type="protein sequence ID" value="CUG94155.1"/>
    <property type="molecule type" value="Genomic_DNA"/>
</dbReference>
<sequence length="330" mass="37071">MANPYASADMDPFAEDFRRAPPPQAMQPVDPAPPAPGAPQQFYSPSGHASQASQPYVPPQQQPIPLSQADAAAAAPPPIDPRARELQTGAFWKMEFYQQFFDIDTKQVLLRMANTLIPMNPPDFLMDRNWHGASGGNVLSTRDDKVFEEAGVVLNRNPDLYGPFWITTTLWMTLAVVSNIMDKIAYERNAQSVIDGTTAPSTGWAYNFTMASVACVTMYTYCFGMGAIIWGLMKWKSLPVTYLDAVCLYGYSMFIFLLVAILCMIPVTGLQWVFVLVGGAWSTLYLLINFWTVWKVALERSWFFFVVGLVVVMHMLLSMSFKFYFMNYSL</sequence>
<evidence type="ECO:0000259" key="8">
    <source>
        <dbReference type="Pfam" id="PF04893"/>
    </source>
</evidence>